<dbReference type="AlphaFoldDB" id="U7V8J8"/>
<evidence type="ECO:0000259" key="7">
    <source>
        <dbReference type="Pfam" id="PF11728"/>
    </source>
</evidence>
<accession>U7V8J8</accession>
<dbReference type="InterPro" id="IPR038323">
    <property type="entry name" value="ArAE_1_C_sf"/>
</dbReference>
<protein>
    <recommendedName>
        <fullName evidence="7">Putative aromatic acid exporter C-terminal domain-containing protein</fullName>
    </recommendedName>
</protein>
<evidence type="ECO:0000313" key="9">
    <source>
        <dbReference type="Proteomes" id="UP000017081"/>
    </source>
</evidence>
<keyword evidence="3 6" id="KW-0812">Transmembrane</keyword>
<dbReference type="PANTHER" id="PTHR40064:SF1">
    <property type="entry name" value="MEMBRANE PROTEIN"/>
    <property type="match status" value="1"/>
</dbReference>
<evidence type="ECO:0000256" key="4">
    <source>
        <dbReference type="ARBA" id="ARBA00022989"/>
    </source>
</evidence>
<dbReference type="HOGENOM" id="CLU_067525_0_0_0"/>
<dbReference type="InterPro" id="IPR052984">
    <property type="entry name" value="UPF0421"/>
</dbReference>
<dbReference type="GO" id="GO:0005886">
    <property type="term" value="C:plasma membrane"/>
    <property type="evidence" value="ECO:0007669"/>
    <property type="project" value="UniProtKB-SubCell"/>
</dbReference>
<keyword evidence="5 6" id="KW-0472">Membrane</keyword>
<dbReference type="eggNOG" id="COG4129">
    <property type="taxonomic scope" value="Bacteria"/>
</dbReference>
<feature type="transmembrane region" description="Helical" evidence="6">
    <location>
        <begin position="122"/>
        <end position="148"/>
    </location>
</feature>
<dbReference type="InterPro" id="IPR021062">
    <property type="entry name" value="ArAE_1_C"/>
</dbReference>
<reference evidence="8 9" key="1">
    <citation type="submission" date="2013-08" db="EMBL/GenBank/DDBJ databases">
        <authorList>
            <person name="Weinstock G."/>
            <person name="Sodergren E."/>
            <person name="Wylie T."/>
            <person name="Fulton L."/>
            <person name="Fulton R."/>
            <person name="Fronick C."/>
            <person name="O'Laughlin M."/>
            <person name="Godfrey J."/>
            <person name="Miner T."/>
            <person name="Herter B."/>
            <person name="Appelbaum E."/>
            <person name="Cordes M."/>
            <person name="Lek S."/>
            <person name="Wollam A."/>
            <person name="Pepin K.H."/>
            <person name="Palsikar V.B."/>
            <person name="Mitreva M."/>
            <person name="Wilson R.K."/>
        </authorList>
    </citation>
    <scope>NUCLEOTIDE SEQUENCE [LARGE SCALE GENOMIC DNA]</scope>
    <source>
        <strain evidence="8 9">ATCC BAA-474</strain>
    </source>
</reference>
<feature type="transmembrane region" description="Helical" evidence="6">
    <location>
        <begin position="59"/>
        <end position="78"/>
    </location>
</feature>
<comment type="caution">
    <text evidence="8">The sequence shown here is derived from an EMBL/GenBank/DDBJ whole genome shotgun (WGS) entry which is preliminary data.</text>
</comment>
<keyword evidence="9" id="KW-1185">Reference proteome</keyword>
<organism evidence="8 9">
    <name type="scientific">Cetobacterium somerae ATCC BAA-474</name>
    <dbReference type="NCBI Taxonomy" id="1319815"/>
    <lineage>
        <taxon>Bacteria</taxon>
        <taxon>Fusobacteriati</taxon>
        <taxon>Fusobacteriota</taxon>
        <taxon>Fusobacteriia</taxon>
        <taxon>Fusobacteriales</taxon>
        <taxon>Fusobacteriaceae</taxon>
        <taxon>Cetobacterium</taxon>
    </lineage>
</organism>
<dbReference type="STRING" id="1319815.HMPREF0202_02239"/>
<dbReference type="EMBL" id="AXZF01000103">
    <property type="protein sequence ID" value="ERT67860.1"/>
    <property type="molecule type" value="Genomic_DNA"/>
</dbReference>
<dbReference type="Pfam" id="PF06081">
    <property type="entry name" value="ArAE_1"/>
    <property type="match status" value="1"/>
</dbReference>
<evidence type="ECO:0000256" key="6">
    <source>
        <dbReference type="SAM" id="Phobius"/>
    </source>
</evidence>
<evidence type="ECO:0000313" key="8">
    <source>
        <dbReference type="EMBL" id="ERT67860.1"/>
    </source>
</evidence>
<evidence type="ECO:0000256" key="2">
    <source>
        <dbReference type="ARBA" id="ARBA00022475"/>
    </source>
</evidence>
<dbReference type="PANTHER" id="PTHR40064">
    <property type="entry name" value="MEMBRANE PROTEIN-RELATED"/>
    <property type="match status" value="1"/>
</dbReference>
<dbReference type="Pfam" id="PF11728">
    <property type="entry name" value="ArAE_1_C"/>
    <property type="match status" value="1"/>
</dbReference>
<keyword evidence="4 6" id="KW-1133">Transmembrane helix</keyword>
<sequence>MIFNKLSTYDKHKVFKNMIGPYAAVLIAQYFSLEYQYSAATICILSLESTRKASFRSSFERVLAASFGLILSATIIKIFKFNPISLVIFTAIFMPLCIRFNLMQGFFTNIVLATHFLLDENVSLIFVLDQYLLLLVGVLCAIISNLYMPSQNNEIISQLEKIDSIMKDIIFDFSKALKYKAVSLKQDELFEELKINLDDCKQLVEMEKDNRLFFKKVDISKNYSLKFSEYIILSKIRECFGKISTDISITSELAVILRDLATSSSNNYTYNILLSKIKRSEDRFKKEIDENSLNIENKAIYFLLIENIKELIKLRIKNIF</sequence>
<dbReference type="RefSeq" id="WP_023051771.1">
    <property type="nucleotide sequence ID" value="NZ_CP173065.2"/>
</dbReference>
<keyword evidence="2" id="KW-1003">Cell membrane</keyword>
<dbReference type="Gene3D" id="1.20.120.940">
    <property type="entry name" value="Putative aromatic acid exporter, C-terminal domain"/>
    <property type="match status" value="1"/>
</dbReference>
<evidence type="ECO:0000256" key="3">
    <source>
        <dbReference type="ARBA" id="ARBA00022692"/>
    </source>
</evidence>
<feature type="domain" description="Putative aromatic acid exporter C-terminal" evidence="7">
    <location>
        <begin position="153"/>
        <end position="314"/>
    </location>
</feature>
<gene>
    <name evidence="8" type="ORF">HMPREF0202_02239</name>
</gene>
<dbReference type="InterPro" id="IPR010343">
    <property type="entry name" value="ArAE_1"/>
</dbReference>
<evidence type="ECO:0000256" key="5">
    <source>
        <dbReference type="ARBA" id="ARBA00023136"/>
    </source>
</evidence>
<dbReference type="Proteomes" id="UP000017081">
    <property type="component" value="Unassembled WGS sequence"/>
</dbReference>
<comment type="subcellular location">
    <subcellularLocation>
        <location evidence="1">Cell membrane</location>
        <topology evidence="1">Multi-pass membrane protein</topology>
    </subcellularLocation>
</comment>
<name>U7V8J8_9FUSO</name>
<proteinExistence type="predicted"/>
<feature type="transmembrane region" description="Helical" evidence="6">
    <location>
        <begin position="84"/>
        <end position="102"/>
    </location>
</feature>
<feature type="transmembrane region" description="Helical" evidence="6">
    <location>
        <begin position="20"/>
        <end position="47"/>
    </location>
</feature>
<evidence type="ECO:0000256" key="1">
    <source>
        <dbReference type="ARBA" id="ARBA00004651"/>
    </source>
</evidence>